<dbReference type="Proteomes" id="UP000663889">
    <property type="component" value="Unassembled WGS sequence"/>
</dbReference>
<protein>
    <recommendedName>
        <fullName evidence="1">F-box domain-containing protein</fullName>
    </recommendedName>
</protein>
<accession>A0A815A0A3</accession>
<organism evidence="2 3">
    <name type="scientific">Rotaria sordida</name>
    <dbReference type="NCBI Taxonomy" id="392033"/>
    <lineage>
        <taxon>Eukaryota</taxon>
        <taxon>Metazoa</taxon>
        <taxon>Spiralia</taxon>
        <taxon>Gnathifera</taxon>
        <taxon>Rotifera</taxon>
        <taxon>Eurotatoria</taxon>
        <taxon>Bdelloidea</taxon>
        <taxon>Philodinida</taxon>
        <taxon>Philodinidae</taxon>
        <taxon>Rotaria</taxon>
    </lineage>
</organism>
<reference evidence="2" key="1">
    <citation type="submission" date="2021-02" db="EMBL/GenBank/DDBJ databases">
        <authorList>
            <person name="Nowell W R."/>
        </authorList>
    </citation>
    <scope>NUCLEOTIDE SEQUENCE</scope>
</reference>
<evidence type="ECO:0000313" key="3">
    <source>
        <dbReference type="Proteomes" id="UP000663889"/>
    </source>
</evidence>
<name>A0A815A0A3_9BILA</name>
<comment type="caution">
    <text evidence="2">The sequence shown here is derived from an EMBL/GenBank/DDBJ whole genome shotgun (WGS) entry which is preliminary data.</text>
</comment>
<evidence type="ECO:0000313" key="2">
    <source>
        <dbReference type="EMBL" id="CAF1250892.1"/>
    </source>
</evidence>
<feature type="domain" description="F-box" evidence="1">
    <location>
        <begin position="5"/>
        <end position="52"/>
    </location>
</feature>
<gene>
    <name evidence="2" type="ORF">SEV965_LOCUS23728</name>
</gene>
<evidence type="ECO:0000259" key="1">
    <source>
        <dbReference type="PROSITE" id="PS50181"/>
    </source>
</evidence>
<dbReference type="AlphaFoldDB" id="A0A815A0A3"/>
<proteinExistence type="predicted"/>
<dbReference type="EMBL" id="CAJNOU010001777">
    <property type="protein sequence ID" value="CAF1250892.1"/>
    <property type="molecule type" value="Genomic_DNA"/>
</dbReference>
<sequence>MNRSNINLLDLPYEILFIILKKLDNMDVLYSLLDVDNQRLDIILQENTFTNNLKFVLTTLTDDISSIVDPILNRFCINILPKIHYNVKSLILDSISMEKILLAGDYPNLTQLKLFNFNGKIVSRYFTDKSPFRYIFQEQITDLILVFEKNFNAISNKFYITNLYGYVFNLFVNLKHFSIFELFPYRFPCLKFRQLPLTICFSSTLYKLSLYIQNLQDCYALLDGRLKELTTLIVHIVQPDYLEYYSLNINNMNDLPNLKCFSLTALSYCSSDTYDHMILPLFRRMLNLEELTLSIFIQDRPFIDGTSLYNEILVYMPRLNMFNFRICTEKLINDSIHHLSKDDIQRTFTNTIFQQVECIVNYFYYIAQFHVFSLSFVFNYFNFIGNTFPTIIFNYVRILRVQDNVPFEHEFFIRIAWSFPLLQQLTVNNIRPQSLFSDELNSNDNQLYSIVNYPYLISLCLENVHNDYAEQFLNDTKTHLPRLTKLIINYDQLQLVTENFTRERTRLNCANVNELNLMMQTIVHSKDFYVYFPLL</sequence>
<dbReference type="InterPro" id="IPR001810">
    <property type="entry name" value="F-box_dom"/>
</dbReference>
<dbReference type="PROSITE" id="PS50181">
    <property type="entry name" value="FBOX"/>
    <property type="match status" value="1"/>
</dbReference>